<organism evidence="2 3">
    <name type="scientific">Tigriopus californicus</name>
    <name type="common">Marine copepod</name>
    <dbReference type="NCBI Taxonomy" id="6832"/>
    <lineage>
        <taxon>Eukaryota</taxon>
        <taxon>Metazoa</taxon>
        <taxon>Ecdysozoa</taxon>
        <taxon>Arthropoda</taxon>
        <taxon>Crustacea</taxon>
        <taxon>Multicrustacea</taxon>
        <taxon>Hexanauplia</taxon>
        <taxon>Copepoda</taxon>
        <taxon>Harpacticoida</taxon>
        <taxon>Harpacticidae</taxon>
        <taxon>Tigriopus</taxon>
    </lineage>
</organism>
<reference evidence="2 3" key="1">
    <citation type="journal article" date="2018" name="Nat. Ecol. Evol.">
        <title>Genomic signatures of mitonuclear coevolution across populations of Tigriopus californicus.</title>
        <authorList>
            <person name="Barreto F.S."/>
            <person name="Watson E.T."/>
            <person name="Lima T.G."/>
            <person name="Willett C.S."/>
            <person name="Edmands S."/>
            <person name="Li W."/>
            <person name="Burton R.S."/>
        </authorList>
    </citation>
    <scope>NUCLEOTIDE SEQUENCE [LARGE SCALE GENOMIC DNA]</scope>
    <source>
        <strain evidence="2 3">San Diego</strain>
    </source>
</reference>
<dbReference type="EMBL" id="VCGU01000007">
    <property type="protein sequence ID" value="TRY73447.1"/>
    <property type="molecule type" value="Genomic_DNA"/>
</dbReference>
<evidence type="ECO:0000313" key="3">
    <source>
        <dbReference type="Proteomes" id="UP000318571"/>
    </source>
</evidence>
<accession>A0A553P6Y9</accession>
<sequence length="566" mass="62171">MAILQTCYCCSSLKQLSLVGGCFTLLLSSLYVFIYYGGESGAFTMVRAIKTNGSILVDNYTISPLSDKRNWNESSHTNPRDPGMSSYIEDNRITHVVQGSIINPEGFDLKENSGFYFAKSICDIMVIISCVILFVGLWHEIRCYLLPWIALSTLQAGFSLVDTFSKLSLDTTTFEPKTAFIFTLTFLLMFAQIYFILGSVSLFQENFRCANNNNINNSRGEALLGQTPNQKKPSIHVKNGQGSKAIYVPMKVLRDGKTILVEDPYQLTDFKVIPTLLLQSPYPNEGSVRRPANNIEAGLRPLDVGPTITRRLNRSTSTRLEVIQETSLGGGSQSGDDRIESQELELCEKTEEPPRISNQRNSTPVLDIGLNNRYQHTQPRIGIEMGDQQILAQDNETLSSERSDHNLSSKQPYLVALQMAALKTSHATTIANSLASLATASATTITASACSSNSKTINTTNTTSVVVATTPFSTNSIPTPTPTPIIPTKTNIMLSALPTETCLSSVKIPTNPPNFWPSAKLVLKYIAGNTNTAKEKDPSIESNLVASNCTKNVDPIIDDDFKDDIW</sequence>
<feature type="transmembrane region" description="Helical" evidence="1">
    <location>
        <begin position="145"/>
        <end position="167"/>
    </location>
</feature>
<dbReference type="PANTHER" id="PTHR36694">
    <property type="entry name" value="PASIFLORA 1, ISOFORM A-RELATED"/>
    <property type="match status" value="1"/>
</dbReference>
<comment type="caution">
    <text evidence="2">The sequence shown here is derived from an EMBL/GenBank/DDBJ whole genome shotgun (WGS) entry which is preliminary data.</text>
</comment>
<proteinExistence type="predicted"/>
<keyword evidence="1" id="KW-1133">Transmembrane helix</keyword>
<keyword evidence="3" id="KW-1185">Reference proteome</keyword>
<dbReference type="OrthoDB" id="10067585at2759"/>
<protein>
    <submittedName>
        <fullName evidence="2">Uncharacterized protein</fullName>
    </submittedName>
</protein>
<feature type="transmembrane region" description="Helical" evidence="1">
    <location>
        <begin position="179"/>
        <end position="203"/>
    </location>
</feature>
<feature type="transmembrane region" description="Helical" evidence="1">
    <location>
        <begin position="120"/>
        <end position="139"/>
    </location>
</feature>
<dbReference type="Proteomes" id="UP000318571">
    <property type="component" value="Chromosome 3"/>
</dbReference>
<evidence type="ECO:0000256" key="1">
    <source>
        <dbReference type="SAM" id="Phobius"/>
    </source>
</evidence>
<feature type="transmembrane region" description="Helical" evidence="1">
    <location>
        <begin position="18"/>
        <end position="37"/>
    </location>
</feature>
<dbReference type="AlphaFoldDB" id="A0A553P6Y9"/>
<evidence type="ECO:0000313" key="2">
    <source>
        <dbReference type="EMBL" id="TRY73447.1"/>
    </source>
</evidence>
<name>A0A553P6Y9_TIGCA</name>
<keyword evidence="1" id="KW-0472">Membrane</keyword>
<dbReference type="PANTHER" id="PTHR36694:SF11">
    <property type="entry name" value="LP21121P-RELATED"/>
    <property type="match status" value="1"/>
</dbReference>
<keyword evidence="1" id="KW-0812">Transmembrane</keyword>
<gene>
    <name evidence="2" type="ORF">TCAL_11334</name>
</gene>